<sequence length="116" mass="12638">MEKLFEVIGEINGFLTLLASLAAFLVVLTWPRVRGKGWLAGGLGLILLGQSGWMAFRVVLKIFGSEPIMGGDRMLFFRIFSLGLTSLTLLGTGLLVVGVIQLRGWLKAGQSSIWED</sequence>
<protein>
    <submittedName>
        <fullName evidence="1">Uncharacterized protein</fullName>
    </submittedName>
</protein>
<organism evidence="1 2">
    <name type="scientific">Gimesia panareensis</name>
    <dbReference type="NCBI Taxonomy" id="2527978"/>
    <lineage>
        <taxon>Bacteria</taxon>
        <taxon>Pseudomonadati</taxon>
        <taxon>Planctomycetota</taxon>
        <taxon>Planctomycetia</taxon>
        <taxon>Planctomycetales</taxon>
        <taxon>Planctomycetaceae</taxon>
        <taxon>Gimesia</taxon>
    </lineage>
</organism>
<evidence type="ECO:0000313" key="1">
    <source>
        <dbReference type="EMBL" id="QDT27356.1"/>
    </source>
</evidence>
<keyword evidence="2" id="KW-1185">Reference proteome</keyword>
<dbReference type="RefSeq" id="WP_145107151.1">
    <property type="nucleotide sequence ID" value="NZ_CP036277.1"/>
</dbReference>
<name>A0A517Q6X6_9PLAN</name>
<proteinExistence type="predicted"/>
<accession>A0A517Q6X6</accession>
<dbReference type="EMBL" id="CP037421">
    <property type="protein sequence ID" value="QDT27356.1"/>
    <property type="molecule type" value="Genomic_DNA"/>
</dbReference>
<gene>
    <name evidence="1" type="ORF">Enr10x_26730</name>
</gene>
<dbReference type="Proteomes" id="UP000315647">
    <property type="component" value="Chromosome"/>
</dbReference>
<reference evidence="1 2" key="1">
    <citation type="submission" date="2019-03" db="EMBL/GenBank/DDBJ databases">
        <title>Deep-cultivation of Planctomycetes and their phenomic and genomic characterization uncovers novel biology.</title>
        <authorList>
            <person name="Wiegand S."/>
            <person name="Jogler M."/>
            <person name="Boedeker C."/>
            <person name="Pinto D."/>
            <person name="Vollmers J."/>
            <person name="Rivas-Marin E."/>
            <person name="Kohn T."/>
            <person name="Peeters S.H."/>
            <person name="Heuer A."/>
            <person name="Rast P."/>
            <person name="Oberbeckmann S."/>
            <person name="Bunk B."/>
            <person name="Jeske O."/>
            <person name="Meyerdierks A."/>
            <person name="Storesund J.E."/>
            <person name="Kallscheuer N."/>
            <person name="Luecker S."/>
            <person name="Lage O.M."/>
            <person name="Pohl T."/>
            <person name="Merkel B.J."/>
            <person name="Hornburger P."/>
            <person name="Mueller R.-W."/>
            <person name="Bruemmer F."/>
            <person name="Labrenz M."/>
            <person name="Spormann A.M."/>
            <person name="Op den Camp H."/>
            <person name="Overmann J."/>
            <person name="Amann R."/>
            <person name="Jetten M.S.M."/>
            <person name="Mascher T."/>
            <person name="Medema M.H."/>
            <person name="Devos D.P."/>
            <person name="Kaster A.-K."/>
            <person name="Ovreas L."/>
            <person name="Rohde M."/>
            <person name="Galperin M.Y."/>
            <person name="Jogler C."/>
        </authorList>
    </citation>
    <scope>NUCLEOTIDE SEQUENCE [LARGE SCALE GENOMIC DNA]</scope>
    <source>
        <strain evidence="1 2">Enr10</strain>
    </source>
</reference>
<accession>A0A518A4Z4</accession>
<dbReference type="AlphaFoldDB" id="A0A517Q6X6"/>
<evidence type="ECO:0000313" key="2">
    <source>
        <dbReference type="Proteomes" id="UP000315647"/>
    </source>
</evidence>